<organism evidence="1">
    <name type="scientific">Ovis aries</name>
    <name type="common">Sheep</name>
    <dbReference type="NCBI Taxonomy" id="9940"/>
    <lineage>
        <taxon>Eukaryota</taxon>
        <taxon>Metazoa</taxon>
        <taxon>Chordata</taxon>
        <taxon>Craniata</taxon>
        <taxon>Vertebrata</taxon>
        <taxon>Euteleostomi</taxon>
        <taxon>Mammalia</taxon>
        <taxon>Eutheria</taxon>
        <taxon>Laurasiatheria</taxon>
        <taxon>Artiodactyla</taxon>
        <taxon>Ruminantia</taxon>
        <taxon>Pecora</taxon>
        <taxon>Bovidae</taxon>
        <taxon>Caprinae</taxon>
        <taxon>Ovis</taxon>
    </lineage>
</organism>
<evidence type="ECO:0000313" key="1">
    <source>
        <dbReference type="Ensembl" id="ENSOARP00020059043.1"/>
    </source>
</evidence>
<reference evidence="1" key="3">
    <citation type="submission" date="2025-09" db="UniProtKB">
        <authorList>
            <consortium name="Ensembl"/>
        </authorList>
    </citation>
    <scope>IDENTIFICATION</scope>
</reference>
<proteinExistence type="predicted"/>
<sequence length="91" mass="9899">MTSAVVDSGGSILELPSSGVENQEESGKVSEYPAVIVEPVPSARLEQGYAAQVLVYDDETYMMQDVAEEQEVETENVETEILPVAQEDSFN</sequence>
<dbReference type="Ensembl" id="ENSOART00020048343.1">
    <property type="protein sequence ID" value="ENSOARP00020059043.1"/>
    <property type="gene ID" value="ENSOARG00020027853.1"/>
</dbReference>
<name>A0AC11EJ38_SHEEP</name>
<reference evidence="1" key="1">
    <citation type="submission" date="2020-11" db="EMBL/GenBank/DDBJ databases">
        <authorList>
            <person name="Davenport K.M."/>
            <person name="Bickhart D.M."/>
            <person name="Smith T.P.L."/>
            <person name="Murdoch B.M."/>
            <person name="Rosen B.D."/>
        </authorList>
    </citation>
    <scope>NUCLEOTIDE SEQUENCE [LARGE SCALE GENOMIC DNA]</scope>
    <source>
        <strain evidence="1">OAR_USU_Benz2616</strain>
    </source>
</reference>
<accession>A0AC11EJ38</accession>
<protein>
    <submittedName>
        <fullName evidence="1">Uncharacterized protein</fullName>
    </submittedName>
</protein>
<reference evidence="1" key="2">
    <citation type="submission" date="2025-08" db="UniProtKB">
        <authorList>
            <consortium name="Ensembl"/>
        </authorList>
    </citation>
    <scope>IDENTIFICATION</scope>
</reference>